<feature type="region of interest" description="Disordered" evidence="1">
    <location>
        <begin position="201"/>
        <end position="232"/>
    </location>
</feature>
<feature type="compositionally biased region" description="Basic and acidic residues" evidence="1">
    <location>
        <begin position="332"/>
        <end position="342"/>
    </location>
</feature>
<feature type="region of interest" description="Disordered" evidence="1">
    <location>
        <begin position="283"/>
        <end position="403"/>
    </location>
</feature>
<dbReference type="EMBL" id="HBFQ01047170">
    <property type="protein sequence ID" value="CAD8859174.1"/>
    <property type="molecule type" value="Transcribed_RNA"/>
</dbReference>
<dbReference type="Gene3D" id="2.60.120.10">
    <property type="entry name" value="Jelly Rolls"/>
    <property type="match status" value="2"/>
</dbReference>
<sequence>MAIVASPAAPTSHGRAQAAKPIVRRMSPVCLPVVNPTRSSYQPRIQTVKKILSPQSPATAAPVTTYVGASGLRSPVSARLGTQAQASRSLTYRVVPPSKTTPVTNRARSPLFNGGASPATSLAASSPTSTPRSRSSLTNSRSKVECMSRHSRIMSRPPLGHVKPVGSPRAAYTSQRATPQEFSPMPFGMSEADVDAIGQSVPSSVPRPSVPARVPTTIPESAGDSQIVPPSDAREVPEETGALPEEVQENAHAAVAVSEAPNPHEVVMSPAVVPIVLEGSPMSTPELEAESCRPDRPAEVTQPPNSIPTLNKSTRHRGSVVATGAMSVSDLEAERPAPDPVREASILPSKSNPAPKPTRRRGSLLDTFPTSTPELEAESPAALQPSNEVPVTKPSRHRGSIVGPALGTEESEFIDVDALIETESSPPEKTSCNERRIGTLDEISLIRGARGIDCCTACPTCYRVVAENSGNRLVEMNLKVGVKDQAHDHPVHYVYVVDGGRLKLSPPPGGILGESVEVDLPSGRALVLPAGPHQVENVGETDVKMIMMEPAPTCKLCVPWGDFVSSFDTCPGEYQVLAEDDDWLIGKLAMPAGSTDLPHSHREHLAIALTGEAVRTYASKVGDQELSVTSGTAFSVPACHHVVTNAGPDGFEMIFFELKR</sequence>
<protein>
    <submittedName>
        <fullName evidence="2">Uncharacterized protein</fullName>
    </submittedName>
</protein>
<proteinExistence type="predicted"/>
<dbReference type="InterPro" id="IPR011051">
    <property type="entry name" value="RmlC_Cupin_sf"/>
</dbReference>
<evidence type="ECO:0000313" key="2">
    <source>
        <dbReference type="EMBL" id="CAD8859174.1"/>
    </source>
</evidence>
<feature type="compositionally biased region" description="Polar residues" evidence="1">
    <location>
        <begin position="302"/>
        <end position="312"/>
    </location>
</feature>
<reference evidence="2" key="1">
    <citation type="submission" date="2021-01" db="EMBL/GenBank/DDBJ databases">
        <authorList>
            <person name="Corre E."/>
            <person name="Pelletier E."/>
            <person name="Niang G."/>
            <person name="Scheremetjew M."/>
            <person name="Finn R."/>
            <person name="Kale V."/>
            <person name="Holt S."/>
            <person name="Cochrane G."/>
            <person name="Meng A."/>
            <person name="Brown T."/>
            <person name="Cohen L."/>
        </authorList>
    </citation>
    <scope>NUCLEOTIDE SEQUENCE</scope>
</reference>
<dbReference type="SUPFAM" id="SSF51182">
    <property type="entry name" value="RmlC-like cupins"/>
    <property type="match status" value="1"/>
</dbReference>
<feature type="region of interest" description="Disordered" evidence="1">
    <location>
        <begin position="96"/>
        <end position="167"/>
    </location>
</feature>
<feature type="compositionally biased region" description="Low complexity" evidence="1">
    <location>
        <begin position="116"/>
        <end position="141"/>
    </location>
</feature>
<name>A0A7S1AMF9_NOCSC</name>
<gene>
    <name evidence="2" type="ORF">NSCI0253_LOCUS33528</name>
</gene>
<organism evidence="2">
    <name type="scientific">Noctiluca scintillans</name>
    <name type="common">Sea sparkle</name>
    <name type="synonym">Red tide dinoflagellate</name>
    <dbReference type="NCBI Taxonomy" id="2966"/>
    <lineage>
        <taxon>Eukaryota</taxon>
        <taxon>Sar</taxon>
        <taxon>Alveolata</taxon>
        <taxon>Dinophyceae</taxon>
        <taxon>Noctilucales</taxon>
        <taxon>Noctilucaceae</taxon>
        <taxon>Noctiluca</taxon>
    </lineage>
</organism>
<dbReference type="AlphaFoldDB" id="A0A7S1AMF9"/>
<accession>A0A7S1AMF9</accession>
<feature type="compositionally biased region" description="Polar residues" evidence="1">
    <location>
        <begin position="98"/>
        <end position="107"/>
    </location>
</feature>
<feature type="compositionally biased region" description="Low complexity" evidence="1">
    <location>
        <begin position="201"/>
        <end position="215"/>
    </location>
</feature>
<dbReference type="InterPro" id="IPR014710">
    <property type="entry name" value="RmlC-like_jellyroll"/>
</dbReference>
<evidence type="ECO:0000256" key="1">
    <source>
        <dbReference type="SAM" id="MobiDB-lite"/>
    </source>
</evidence>